<dbReference type="GO" id="GO:0006508">
    <property type="term" value="P:proteolysis"/>
    <property type="evidence" value="ECO:0007669"/>
    <property type="project" value="UniProtKB-KW"/>
</dbReference>
<dbReference type="InterPro" id="IPR008256">
    <property type="entry name" value="Peptidase_S1B"/>
</dbReference>
<dbReference type="FunFam" id="2.60.120.380:FF:000013">
    <property type="entry name" value="Alkaline serine protease"/>
    <property type="match status" value="1"/>
</dbReference>
<feature type="signal peptide" evidence="8">
    <location>
        <begin position="1"/>
        <end position="23"/>
    </location>
</feature>
<accession>A0A545T528</accession>
<evidence type="ECO:0000256" key="7">
    <source>
        <dbReference type="ARBA" id="ARBA00023145"/>
    </source>
</evidence>
<dbReference type="PRINTS" id="PR00839">
    <property type="entry name" value="V8PROTEASE"/>
</dbReference>
<proteinExistence type="inferred from homology"/>
<dbReference type="Pfam" id="PF18911">
    <property type="entry name" value="PKD_4"/>
    <property type="match status" value="1"/>
</dbReference>
<comment type="similarity">
    <text evidence="2 8">Belongs to the peptidase S1B family.</text>
</comment>
<dbReference type="Pfam" id="PF13365">
    <property type="entry name" value="Trypsin_2"/>
    <property type="match status" value="1"/>
</dbReference>
<dbReference type="EC" id="3.4.21.-" evidence="8"/>
<keyword evidence="3 8" id="KW-0645">Protease</keyword>
<dbReference type="InterPro" id="IPR043504">
    <property type="entry name" value="Peptidase_S1_PA_chymotrypsin"/>
</dbReference>
<feature type="chain" id="PRO_5022266658" description="Serine protease" evidence="8">
    <location>
        <begin position="24"/>
        <end position="724"/>
    </location>
</feature>
<evidence type="ECO:0000256" key="2">
    <source>
        <dbReference type="ARBA" id="ARBA00008764"/>
    </source>
</evidence>
<evidence type="ECO:0000256" key="3">
    <source>
        <dbReference type="ARBA" id="ARBA00022670"/>
    </source>
</evidence>
<keyword evidence="4 8" id="KW-0732">Signal</keyword>
<evidence type="ECO:0000256" key="5">
    <source>
        <dbReference type="ARBA" id="ARBA00022801"/>
    </source>
</evidence>
<keyword evidence="6 8" id="KW-0720">Serine protease</keyword>
<dbReference type="Gene3D" id="2.60.120.380">
    <property type="match status" value="2"/>
</dbReference>
<dbReference type="Gene3D" id="2.60.40.10">
    <property type="entry name" value="Immunoglobulins"/>
    <property type="match status" value="1"/>
</dbReference>
<evidence type="ECO:0000256" key="8">
    <source>
        <dbReference type="RuleBase" id="RU004296"/>
    </source>
</evidence>
<dbReference type="InterPro" id="IPR035986">
    <property type="entry name" value="PKD_dom_sf"/>
</dbReference>
<sequence length="724" mass="79025">MSKKIILASGLCLGILFSVTSIANSSSSKSSGFTASQTRNLASLDNLQSQKVRTAKPLDFKALITDKSFVSSDKISQYSAINHKKIKIHRPGASFIKIHFSRLYLSEGTYIEVRNSDGTQVHRYGNENPSLYTLRDGDNGVTSFSALTVFGETVIIELIDPNNLAANYHIEVDSIMEGLPENELENAYIESDSLDLVPLSTCGVNERRDVACFEDSHPIEFERSRPVARLLINGSSSCSAWRVGEDNRLFTNNHCISGVAGPSKTEVWFNYQKSGCNSGSTSGRVIVTGDQLLATNKELDFTLFTVKNFEQIQQFGHFGLDVRDPIEQERIFIPQHGRGQPKQLSIVSDQNSDGMCRVDVTLADGSAPNTDMGYMCDTIGGSSGSPVLAASSNNVIALHHFGGCPNQGVLINQIWPQVAEFFNYQIPVGDNSPVVGRPNADFEYSANSLSVSFTDRSSDDGSIVNYLWDFGDGQQSSLRNPTHNFNRSGTYSVSLTVTDNDNLNDTYTVDITVENELDGMLLKGVPVEGVSGATGDEVEFYFDVPENARTASFKILGGSGDADIYVRFGAEPTTSRYDCRPYKSGNSETCSFNPAQAGRYFVMLRAYRSYSNVSLVADYTEGSGDELRFDETGLSGARGSWQHFTLELPEGMTELSAVMSGGSGDADLYVRYGSQPTTSGYQCRPYKNGNNESCKINNPSAGTWFISVRAYSSFSNVDLTGEAL</sequence>
<evidence type="ECO:0000313" key="11">
    <source>
        <dbReference type="Proteomes" id="UP000317839"/>
    </source>
</evidence>
<dbReference type="SUPFAM" id="SSF50494">
    <property type="entry name" value="Trypsin-like serine proteases"/>
    <property type="match status" value="1"/>
</dbReference>
<dbReference type="PROSITE" id="PS50093">
    <property type="entry name" value="PKD"/>
    <property type="match status" value="1"/>
</dbReference>
<dbReference type="Gene3D" id="2.40.10.10">
    <property type="entry name" value="Trypsin-like serine proteases"/>
    <property type="match status" value="2"/>
</dbReference>
<comment type="caution">
    <text evidence="10">The sequence shown here is derived from an EMBL/GenBank/DDBJ whole genome shotgun (WGS) entry which is preliminary data.</text>
</comment>
<dbReference type="SMART" id="SM00089">
    <property type="entry name" value="PKD"/>
    <property type="match status" value="1"/>
</dbReference>
<name>A0A545T528_9GAMM</name>
<protein>
    <recommendedName>
        <fullName evidence="8">Serine protease</fullName>
        <ecNumber evidence="8">3.4.21.-</ecNumber>
    </recommendedName>
</protein>
<dbReference type="EMBL" id="VIKR01000005">
    <property type="protein sequence ID" value="TQV72326.1"/>
    <property type="molecule type" value="Genomic_DNA"/>
</dbReference>
<dbReference type="InterPro" id="IPR009003">
    <property type="entry name" value="Peptidase_S1_PA"/>
</dbReference>
<dbReference type="Pfam" id="PF04151">
    <property type="entry name" value="PPC"/>
    <property type="match status" value="2"/>
</dbReference>
<dbReference type="OrthoDB" id="5928962at2"/>
<dbReference type="GO" id="GO:0008236">
    <property type="term" value="F:serine-type peptidase activity"/>
    <property type="evidence" value="ECO:0007669"/>
    <property type="project" value="UniProtKB-KW"/>
</dbReference>
<dbReference type="RefSeq" id="WP_142943656.1">
    <property type="nucleotide sequence ID" value="NZ_VIKR01000005.1"/>
</dbReference>
<organism evidence="10 11">
    <name type="scientific">Aliikangiella marina</name>
    <dbReference type="NCBI Taxonomy" id="1712262"/>
    <lineage>
        <taxon>Bacteria</taxon>
        <taxon>Pseudomonadati</taxon>
        <taxon>Pseudomonadota</taxon>
        <taxon>Gammaproteobacteria</taxon>
        <taxon>Oceanospirillales</taxon>
        <taxon>Pleioneaceae</taxon>
        <taxon>Aliikangiella</taxon>
    </lineage>
</organism>
<evidence type="ECO:0000256" key="6">
    <source>
        <dbReference type="ARBA" id="ARBA00022825"/>
    </source>
</evidence>
<evidence type="ECO:0000259" key="9">
    <source>
        <dbReference type="PROSITE" id="PS50093"/>
    </source>
</evidence>
<keyword evidence="5 8" id="KW-0378">Hydrolase</keyword>
<dbReference type="CDD" id="cd00146">
    <property type="entry name" value="PKD"/>
    <property type="match status" value="1"/>
</dbReference>
<keyword evidence="7" id="KW-0865">Zymogen</keyword>
<evidence type="ECO:0000313" key="10">
    <source>
        <dbReference type="EMBL" id="TQV72326.1"/>
    </source>
</evidence>
<dbReference type="InterPro" id="IPR000601">
    <property type="entry name" value="PKD_dom"/>
</dbReference>
<reference evidence="10 11" key="1">
    <citation type="submission" date="2019-06" db="EMBL/GenBank/DDBJ databases">
        <title>Draft genome of Aliikangiella marina GYP-15.</title>
        <authorList>
            <person name="Wang G."/>
        </authorList>
    </citation>
    <scope>NUCLEOTIDE SEQUENCE [LARGE SCALE GENOMIC DNA]</scope>
    <source>
        <strain evidence="10 11">GYP-15</strain>
    </source>
</reference>
<gene>
    <name evidence="10" type="ORF">FLL45_19100</name>
</gene>
<dbReference type="PANTHER" id="PTHR36234">
    <property type="entry name" value="LYSYL ENDOPEPTIDASE"/>
    <property type="match status" value="1"/>
</dbReference>
<dbReference type="PANTHER" id="PTHR36234:SF5">
    <property type="entry name" value="LYSYL ENDOPEPTIDASE"/>
    <property type="match status" value="1"/>
</dbReference>
<dbReference type="SUPFAM" id="SSF49299">
    <property type="entry name" value="PKD domain"/>
    <property type="match status" value="1"/>
</dbReference>
<comment type="cofactor">
    <cofactor evidence="1">
        <name>Ca(2+)</name>
        <dbReference type="ChEBI" id="CHEBI:29108"/>
    </cofactor>
</comment>
<feature type="domain" description="PKD" evidence="9">
    <location>
        <begin position="449"/>
        <end position="520"/>
    </location>
</feature>
<dbReference type="AlphaFoldDB" id="A0A545T528"/>
<evidence type="ECO:0000256" key="1">
    <source>
        <dbReference type="ARBA" id="ARBA00001913"/>
    </source>
</evidence>
<dbReference type="InterPro" id="IPR013783">
    <property type="entry name" value="Ig-like_fold"/>
</dbReference>
<evidence type="ECO:0000256" key="4">
    <source>
        <dbReference type="ARBA" id="ARBA00022729"/>
    </source>
</evidence>
<dbReference type="InterPro" id="IPR007280">
    <property type="entry name" value="Peptidase_C_arc/bac"/>
</dbReference>
<dbReference type="InterPro" id="IPR022409">
    <property type="entry name" value="PKD/Chitinase_dom"/>
</dbReference>
<dbReference type="Proteomes" id="UP000317839">
    <property type="component" value="Unassembled WGS sequence"/>
</dbReference>
<keyword evidence="11" id="KW-1185">Reference proteome</keyword>